<dbReference type="AlphaFoldDB" id="A0A0F7V0Z5"/>
<dbReference type="InterPro" id="IPR029229">
    <property type="entry name" value="Alkyl_sulf_C"/>
</dbReference>
<dbReference type="Gene3D" id="3.30.1050.10">
    <property type="entry name" value="SCP2 sterol-binding domain"/>
    <property type="match status" value="1"/>
</dbReference>
<dbReference type="Pfam" id="PF00753">
    <property type="entry name" value="Lactamase_B"/>
    <property type="match status" value="1"/>
</dbReference>
<dbReference type="InterPro" id="IPR036527">
    <property type="entry name" value="SCP2_sterol-bd_dom_sf"/>
</dbReference>
<proteinExistence type="inferred from homology"/>
<name>A0A0F7V0Z5_TOXGV</name>
<protein>
    <submittedName>
        <fullName evidence="8">Alkyl sulfatase, putative</fullName>
    </submittedName>
</protein>
<evidence type="ECO:0000256" key="4">
    <source>
        <dbReference type="ARBA" id="ARBA00033751"/>
    </source>
</evidence>
<dbReference type="InterPro" id="IPR036866">
    <property type="entry name" value="RibonucZ/Hydroxyglut_hydro"/>
</dbReference>
<evidence type="ECO:0000256" key="1">
    <source>
        <dbReference type="ARBA" id="ARBA00022723"/>
    </source>
</evidence>
<evidence type="ECO:0000256" key="2">
    <source>
        <dbReference type="ARBA" id="ARBA00022801"/>
    </source>
</evidence>
<keyword evidence="6" id="KW-1133">Transmembrane helix</keyword>
<dbReference type="GO" id="GO:0018909">
    <property type="term" value="P:dodecyl sulfate metabolic process"/>
    <property type="evidence" value="ECO:0007669"/>
    <property type="project" value="InterPro"/>
</dbReference>
<dbReference type="PANTHER" id="PTHR43223:SF2">
    <property type="entry name" value="METALLO-BETA-LACTAMASE DOMAIN-CONTAINING PROTEIN"/>
    <property type="match status" value="1"/>
</dbReference>
<dbReference type="SUPFAM" id="SSF55718">
    <property type="entry name" value="SCP-like"/>
    <property type="match status" value="1"/>
</dbReference>
<feature type="compositionally biased region" description="Basic and acidic residues" evidence="5">
    <location>
        <begin position="16"/>
        <end position="31"/>
    </location>
</feature>
<dbReference type="InterPro" id="IPR038536">
    <property type="entry name" value="Alkyl/aryl-sulf_dimr_sf"/>
</dbReference>
<reference evidence="8" key="1">
    <citation type="journal article" date="2015" name="PLoS ONE">
        <title>Comprehensive Evaluation of Toxoplasma gondii VEG and Neospora caninum LIV Genomes with Tachyzoite Stage Transcriptome and Proteome Defines Novel Transcript Features.</title>
        <authorList>
            <person name="Ramaprasad A."/>
            <person name="Mourier T."/>
            <person name="Naeem R."/>
            <person name="Malas T.B."/>
            <person name="Moussa E."/>
            <person name="Panigrahi A."/>
            <person name="Vermont S.J."/>
            <person name="Otto T.D."/>
            <person name="Wastling J."/>
            <person name="Pain A."/>
        </authorList>
    </citation>
    <scope>NUCLEOTIDE SEQUENCE</scope>
    <source>
        <strain evidence="8">VEG</strain>
    </source>
</reference>
<organism evidence="8">
    <name type="scientific">Toxoplasma gondii (strain ATCC 50861 / VEG)</name>
    <dbReference type="NCBI Taxonomy" id="432359"/>
    <lineage>
        <taxon>Eukaryota</taxon>
        <taxon>Sar</taxon>
        <taxon>Alveolata</taxon>
        <taxon>Apicomplexa</taxon>
        <taxon>Conoidasida</taxon>
        <taxon>Coccidia</taxon>
        <taxon>Eucoccidiorida</taxon>
        <taxon>Eimeriorina</taxon>
        <taxon>Sarcocystidae</taxon>
        <taxon>Toxoplasma</taxon>
    </lineage>
</organism>
<dbReference type="Pfam" id="PF14863">
    <property type="entry name" value="Alkyl_sulf_dimr"/>
    <property type="match status" value="1"/>
</dbReference>
<evidence type="ECO:0000256" key="5">
    <source>
        <dbReference type="SAM" id="MobiDB-lite"/>
    </source>
</evidence>
<keyword evidence="1" id="KW-0479">Metal-binding</keyword>
<dbReference type="InterPro" id="IPR029228">
    <property type="entry name" value="Alkyl_sulf_dimr"/>
</dbReference>
<dbReference type="InterPro" id="IPR052195">
    <property type="entry name" value="Bact_Alkyl/Aryl-Sulfatase"/>
</dbReference>
<keyword evidence="6" id="KW-0812">Transmembrane</keyword>
<dbReference type="Gene3D" id="3.60.15.30">
    <property type="entry name" value="Metallo-beta-lactamase domain"/>
    <property type="match status" value="1"/>
</dbReference>
<dbReference type="GO" id="GO:0018741">
    <property type="term" value="F:linear primary-alkylsulfatase activity"/>
    <property type="evidence" value="ECO:0007669"/>
    <property type="project" value="InterPro"/>
</dbReference>
<dbReference type="GO" id="GO:0046983">
    <property type="term" value="F:protein dimerization activity"/>
    <property type="evidence" value="ECO:0007669"/>
    <property type="project" value="InterPro"/>
</dbReference>
<dbReference type="GO" id="GO:0046872">
    <property type="term" value="F:metal ion binding"/>
    <property type="evidence" value="ECO:0007669"/>
    <property type="project" value="UniProtKB-KW"/>
</dbReference>
<feature type="region of interest" description="Disordered" evidence="5">
    <location>
        <begin position="1"/>
        <end position="60"/>
    </location>
</feature>
<feature type="region of interest" description="Disordered" evidence="5">
    <location>
        <begin position="310"/>
        <end position="331"/>
    </location>
</feature>
<evidence type="ECO:0000313" key="8">
    <source>
        <dbReference type="EMBL" id="CEL73815.1"/>
    </source>
</evidence>
<keyword evidence="3" id="KW-0862">Zinc</keyword>
<feature type="compositionally biased region" description="Basic and acidic residues" evidence="5">
    <location>
        <begin position="162"/>
        <end position="172"/>
    </location>
</feature>
<feature type="domain" description="Metallo-beta-lactamase" evidence="7">
    <location>
        <begin position="401"/>
        <end position="616"/>
    </location>
</feature>
<accession>A0A0F7V0Z5</accession>
<feature type="transmembrane region" description="Helical" evidence="6">
    <location>
        <begin position="246"/>
        <end position="267"/>
    </location>
</feature>
<dbReference type="SUPFAM" id="SSF56281">
    <property type="entry name" value="Metallo-hydrolase/oxidoreductase"/>
    <property type="match status" value="1"/>
</dbReference>
<dbReference type="EMBL" id="LN714496">
    <property type="protein sequence ID" value="CEL73815.1"/>
    <property type="molecule type" value="Genomic_DNA"/>
</dbReference>
<comment type="similarity">
    <text evidence="4">Belongs to the metallo-beta-lactamase superfamily. Type III sulfatase family.</text>
</comment>
<dbReference type="Gene3D" id="1.25.40.880">
    <property type="entry name" value="Alkyl sulfatase, dimerisation domain"/>
    <property type="match status" value="1"/>
</dbReference>
<sequence>MSRLPDNKKILKTRKTRVEKSSDGSSDERAQESCPSSFASSLPNKNNRGQEGVGKVSPEDLSPIAASQSYEVASEGQLVFKNRSARDCREEIAYYSKKRELFSKSTDPATAKLEDGEPAVWWQYDESKEATLFSASFSSSAERIPSSVDELPFAASRGAQERSAEWNLEKNKAVSTESDDGEEKTAKQKSRTQGLGRAEVSRKKAASGDDAEFDDTQKQVLEQRADTCKSPSFSGAAAPWRSLFKVLYICLPFLSTFLVFFPVWYTLLPYDLQLYTSALLPTHFLDFYEGRKSFVNAFFPLLREGTGDLSARRRSRKPKPGGHLSAGLSEDTDGLSAFPSVGRGVDTAFFLPSVEELEKEFFNYTAQHVPRPHPLHHHSEEFEKGIIQVVPDIYVAIGYGLANSVILNGTDGLVVVDTMESTATMQAVWSDWLKFPYSNRPVKAIIYTHFHTDHIFGASAIAAPNVTEVHAYWLTFAEMSKVFTLTAGTTYRRSMRQFGVFVDSEDFVNAGIGPTLHYNNTAEIGAVLPTHIMYEEQKTLNIAGMKLQLLHAPGESKDQIVVWIEDKRVLLGADNLYRSLPNIYAIRGTETRDCNDWIASLDLMRSLDAEYLVLGHTRPLVGKEHIQSTLIAYRDAIQFIHDQTVRFMNKGFFVNDIAHQVKLPEHLANHPFLQPFYGTVPWAVRAIFTHYMGWYSGQPEDLAVMTTQEKAEALLSLAGSVDDLLFHAIENLRQGRVNWALEFASAAYTVEPRSKRAKTLKILALRANAAHQTAATGRNWFLTAALELEGRAELKLSDFQKRQTLAKISLQQQFELLPVRLIPERARDLTCILKFHFSDVNENVCVHFRRGIAYLRWPCENTPDVEVESTRDVWLSIVNKDRSPVVAFATGDLKVKGPILTLVRALLAVELDAD</sequence>
<dbReference type="PANTHER" id="PTHR43223">
    <property type="entry name" value="ALKYL/ARYL-SULFATASE"/>
    <property type="match status" value="1"/>
</dbReference>
<dbReference type="Pfam" id="PF14864">
    <property type="entry name" value="Alkyl_sulf_C"/>
    <property type="match status" value="1"/>
</dbReference>
<dbReference type="SMART" id="SM00849">
    <property type="entry name" value="Lactamase_B"/>
    <property type="match status" value="1"/>
</dbReference>
<evidence type="ECO:0000259" key="7">
    <source>
        <dbReference type="SMART" id="SM00849"/>
    </source>
</evidence>
<keyword evidence="2" id="KW-0378">Hydrolase</keyword>
<dbReference type="InterPro" id="IPR001279">
    <property type="entry name" value="Metallo-B-lactamas"/>
</dbReference>
<feature type="compositionally biased region" description="Polar residues" evidence="5">
    <location>
        <begin position="33"/>
        <end position="49"/>
    </location>
</feature>
<gene>
    <name evidence="8" type="ORF">BN1205_046080</name>
</gene>
<keyword evidence="6" id="KW-0472">Membrane</keyword>
<dbReference type="CDD" id="cd07710">
    <property type="entry name" value="arylsulfatase_Sdsa1-like_MBL-fold"/>
    <property type="match status" value="1"/>
</dbReference>
<evidence type="ECO:0000256" key="3">
    <source>
        <dbReference type="ARBA" id="ARBA00022833"/>
    </source>
</evidence>
<feature type="region of interest" description="Disordered" evidence="5">
    <location>
        <begin position="162"/>
        <end position="215"/>
    </location>
</feature>
<dbReference type="InterPro" id="IPR044097">
    <property type="entry name" value="Bds1/SdsA1_MBL-fold"/>
</dbReference>
<evidence type="ECO:0000256" key="6">
    <source>
        <dbReference type="SAM" id="Phobius"/>
    </source>
</evidence>